<name>A0A0G1MQ91_9BACT</name>
<organism evidence="1 2">
    <name type="scientific">Candidatus Woesebacteria bacterium GW2011_GWB1_45_5</name>
    <dbReference type="NCBI Taxonomy" id="1618581"/>
    <lineage>
        <taxon>Bacteria</taxon>
        <taxon>Candidatus Woeseibacteriota</taxon>
    </lineage>
</organism>
<reference evidence="1 2" key="1">
    <citation type="journal article" date="2015" name="Nature">
        <title>rRNA introns, odd ribosomes, and small enigmatic genomes across a large radiation of phyla.</title>
        <authorList>
            <person name="Brown C.T."/>
            <person name="Hug L.A."/>
            <person name="Thomas B.C."/>
            <person name="Sharon I."/>
            <person name="Castelle C.J."/>
            <person name="Singh A."/>
            <person name="Wilkins M.J."/>
            <person name="Williams K.H."/>
            <person name="Banfield J.F."/>
        </authorList>
    </citation>
    <scope>NUCLEOTIDE SEQUENCE [LARGE SCALE GENOMIC DNA]</scope>
</reference>
<accession>A0A0G1MQ91</accession>
<gene>
    <name evidence="1" type="ORF">UX13_C0014G0012</name>
</gene>
<proteinExistence type="predicted"/>
<evidence type="ECO:0000313" key="1">
    <source>
        <dbReference type="EMBL" id="KKU10354.1"/>
    </source>
</evidence>
<dbReference type="EMBL" id="LCLA01000014">
    <property type="protein sequence ID" value="KKU10354.1"/>
    <property type="molecule type" value="Genomic_DNA"/>
</dbReference>
<dbReference type="Proteomes" id="UP000034329">
    <property type="component" value="Unassembled WGS sequence"/>
</dbReference>
<evidence type="ECO:0000313" key="2">
    <source>
        <dbReference type="Proteomes" id="UP000034329"/>
    </source>
</evidence>
<sequence length="107" mass="12626">MTKYKEYFNKMLEENKDVFDKFAKLHVDYGMDEEKYQEEFNKEGAKVLAIIHEWEDRLCRQSEKAGFGNYTTNLAEKFQAEVKSHFSLIDHIGIVVTPFNLKKIKLG</sequence>
<dbReference type="AlphaFoldDB" id="A0A0G1MQ91"/>
<protein>
    <submittedName>
        <fullName evidence="1">Uncharacterized protein</fullName>
    </submittedName>
</protein>
<comment type="caution">
    <text evidence="1">The sequence shown here is derived from an EMBL/GenBank/DDBJ whole genome shotgun (WGS) entry which is preliminary data.</text>
</comment>